<dbReference type="Proteomes" id="UP000218785">
    <property type="component" value="Chromosome"/>
</dbReference>
<sequence>MFGANLYERHLPVLARQLTPSAVEGTAKNFGF</sequence>
<evidence type="ECO:0000313" key="2">
    <source>
        <dbReference type="Proteomes" id="UP000218785"/>
    </source>
</evidence>
<name>A0A1Z4N1U0_9CYAN</name>
<dbReference type="EMBL" id="AP018248">
    <property type="protein sequence ID" value="BAY99685.1"/>
    <property type="molecule type" value="Genomic_DNA"/>
</dbReference>
<evidence type="ECO:0000313" key="1">
    <source>
        <dbReference type="EMBL" id="BAY99685.1"/>
    </source>
</evidence>
<protein>
    <submittedName>
        <fullName evidence="1">Uncharacterized protein</fullName>
    </submittedName>
</protein>
<dbReference type="KEGG" id="ttq:NIES37_36680"/>
<gene>
    <name evidence="1" type="ORF">NIES37_36680</name>
</gene>
<reference evidence="1 2" key="1">
    <citation type="submission" date="2017-06" db="EMBL/GenBank/DDBJ databases">
        <title>Genome sequencing of cyanobaciteial culture collection at National Institute for Environmental Studies (NIES).</title>
        <authorList>
            <person name="Hirose Y."/>
            <person name="Shimura Y."/>
            <person name="Fujisawa T."/>
            <person name="Nakamura Y."/>
            <person name="Kawachi M."/>
        </authorList>
    </citation>
    <scope>NUCLEOTIDE SEQUENCE [LARGE SCALE GENOMIC DNA]</scope>
    <source>
        <strain evidence="1 2">NIES-37</strain>
    </source>
</reference>
<organism evidence="1 2">
    <name type="scientific">Tolypothrix tenuis PCC 7101</name>
    <dbReference type="NCBI Taxonomy" id="231146"/>
    <lineage>
        <taxon>Bacteria</taxon>
        <taxon>Bacillati</taxon>
        <taxon>Cyanobacteriota</taxon>
        <taxon>Cyanophyceae</taxon>
        <taxon>Nostocales</taxon>
        <taxon>Tolypothrichaceae</taxon>
        <taxon>Tolypothrix</taxon>
    </lineage>
</organism>
<proteinExistence type="predicted"/>
<accession>A0A1Z4N1U0</accession>
<dbReference type="AlphaFoldDB" id="A0A1Z4N1U0"/>
<keyword evidence="2" id="KW-1185">Reference proteome</keyword>